<accession>A0A8I2Z9H7</accession>
<dbReference type="OrthoDB" id="6250593at2759"/>
<sequence>MVLAPPPLPTQFPCWCRAVYSWGGESKRDLGFIEGDLIECLNAGDGSWWTGKLWRDRRTVGVFPSNFVELLPPNFRPTTRSVSPLPDHTPNPKPVPQKSKTFRKPFEAYAKAPHYTTAKQPEVVRESPHTRARDNSASSYQPPAHSVVACPSSSAVRQLQFTRAFTRATAATAASLRLQSCLARTSPAEEL</sequence>
<evidence type="ECO:0000256" key="2">
    <source>
        <dbReference type="PROSITE-ProRule" id="PRU00192"/>
    </source>
</evidence>
<name>A0A8I2Z9H7_VERLO</name>
<evidence type="ECO:0000313" key="5">
    <source>
        <dbReference type="EMBL" id="KAG7119566.1"/>
    </source>
</evidence>
<protein>
    <submittedName>
        <fullName evidence="5">Cytokinesis protein 3 like</fullName>
    </submittedName>
</protein>
<feature type="region of interest" description="Disordered" evidence="3">
    <location>
        <begin position="78"/>
        <end position="100"/>
    </location>
</feature>
<keyword evidence="1 2" id="KW-0728">SH3 domain</keyword>
<evidence type="ECO:0000256" key="1">
    <source>
        <dbReference type="ARBA" id="ARBA00022443"/>
    </source>
</evidence>
<gene>
    <name evidence="5" type="ORF">HYQ45_014950</name>
</gene>
<dbReference type="SMART" id="SM00326">
    <property type="entry name" value="SH3"/>
    <property type="match status" value="1"/>
</dbReference>
<evidence type="ECO:0000313" key="6">
    <source>
        <dbReference type="Proteomes" id="UP000689129"/>
    </source>
</evidence>
<organism evidence="5 6">
    <name type="scientific">Verticillium longisporum</name>
    <name type="common">Verticillium dahliae var. longisporum</name>
    <dbReference type="NCBI Taxonomy" id="100787"/>
    <lineage>
        <taxon>Eukaryota</taxon>
        <taxon>Fungi</taxon>
        <taxon>Dikarya</taxon>
        <taxon>Ascomycota</taxon>
        <taxon>Pezizomycotina</taxon>
        <taxon>Sordariomycetes</taxon>
        <taxon>Hypocreomycetidae</taxon>
        <taxon>Glomerellales</taxon>
        <taxon>Plectosphaerellaceae</taxon>
        <taxon>Verticillium</taxon>
    </lineage>
</organism>
<dbReference type="EMBL" id="JAEMWZ010000396">
    <property type="protein sequence ID" value="KAG7119566.1"/>
    <property type="molecule type" value="Genomic_DNA"/>
</dbReference>
<dbReference type="Pfam" id="PF07653">
    <property type="entry name" value="SH3_2"/>
    <property type="match status" value="1"/>
</dbReference>
<reference evidence="5" key="1">
    <citation type="journal article" date="2021" name="Mol. Plant Pathol.">
        <title>A 20-kb lineage-specific genomic region tames virulence in pathogenic amphidiploid Verticillium longisporum.</title>
        <authorList>
            <person name="Harting R."/>
            <person name="Starke J."/>
            <person name="Kusch H."/>
            <person name="Poggeler S."/>
            <person name="Maurus I."/>
            <person name="Schluter R."/>
            <person name="Landesfeind M."/>
            <person name="Bulla I."/>
            <person name="Nowrousian M."/>
            <person name="de Jonge R."/>
            <person name="Stahlhut G."/>
            <person name="Hoff K.J."/>
            <person name="Asshauer K.P."/>
            <person name="Thurmer A."/>
            <person name="Stanke M."/>
            <person name="Daniel R."/>
            <person name="Morgenstern B."/>
            <person name="Thomma B.P.H.J."/>
            <person name="Kronstad J.W."/>
            <person name="Braus-Stromeyer S.A."/>
            <person name="Braus G.H."/>
        </authorList>
    </citation>
    <scope>NUCLEOTIDE SEQUENCE</scope>
    <source>
        <strain evidence="5">Vl32</strain>
    </source>
</reference>
<dbReference type="Proteomes" id="UP000689129">
    <property type="component" value="Unassembled WGS sequence"/>
</dbReference>
<dbReference type="InterPro" id="IPR001452">
    <property type="entry name" value="SH3_domain"/>
</dbReference>
<evidence type="ECO:0000259" key="4">
    <source>
        <dbReference type="PROSITE" id="PS50002"/>
    </source>
</evidence>
<comment type="caution">
    <text evidence="5">The sequence shown here is derived from an EMBL/GenBank/DDBJ whole genome shotgun (WGS) entry which is preliminary data.</text>
</comment>
<dbReference type="FunFam" id="2.30.30.40:FF:000168">
    <property type="entry name" value="SH3 domain protein (Cyk3)"/>
    <property type="match status" value="1"/>
</dbReference>
<feature type="domain" description="SH3" evidence="4">
    <location>
        <begin position="11"/>
        <end position="73"/>
    </location>
</feature>
<feature type="compositionally biased region" description="Basic and acidic residues" evidence="3">
    <location>
        <begin position="122"/>
        <end position="134"/>
    </location>
</feature>
<dbReference type="CDD" id="cd11889">
    <property type="entry name" value="SH3_Cyk3p-like"/>
    <property type="match status" value="1"/>
</dbReference>
<dbReference type="InterPro" id="IPR035553">
    <property type="entry name" value="Cyk3_SH3"/>
</dbReference>
<evidence type="ECO:0000256" key="3">
    <source>
        <dbReference type="SAM" id="MobiDB-lite"/>
    </source>
</evidence>
<dbReference type="PROSITE" id="PS50002">
    <property type="entry name" value="SH3"/>
    <property type="match status" value="1"/>
</dbReference>
<feature type="region of interest" description="Disordered" evidence="3">
    <location>
        <begin position="119"/>
        <end position="145"/>
    </location>
</feature>
<dbReference type="AlphaFoldDB" id="A0A8I2Z9H7"/>
<proteinExistence type="predicted"/>